<dbReference type="InterPro" id="IPR043134">
    <property type="entry name" value="GTP-CH-I_N"/>
</dbReference>
<gene>
    <name evidence="5" type="primary">folE</name>
    <name evidence="8" type="ORF">DVS28_a4111</name>
</gene>
<evidence type="ECO:0000256" key="2">
    <source>
        <dbReference type="ARBA" id="ARBA00005080"/>
    </source>
</evidence>
<feature type="binding site" evidence="5">
    <location>
        <position position="200"/>
    </location>
    <ligand>
        <name>Zn(2+)</name>
        <dbReference type="ChEBI" id="CHEBI:29105"/>
    </ligand>
</feature>
<feature type="compositionally biased region" description="Basic and acidic residues" evidence="6">
    <location>
        <begin position="16"/>
        <end position="38"/>
    </location>
</feature>
<dbReference type="UniPathway" id="UPA00848">
    <property type="reaction ID" value="UER00151"/>
</dbReference>
<dbReference type="PANTHER" id="PTHR11109:SF7">
    <property type="entry name" value="GTP CYCLOHYDROLASE 1"/>
    <property type="match status" value="1"/>
</dbReference>
<feature type="binding site" evidence="5">
    <location>
        <position position="127"/>
    </location>
    <ligand>
        <name>Zn(2+)</name>
        <dbReference type="ChEBI" id="CHEBI:29105"/>
    </ligand>
</feature>
<dbReference type="NCBIfam" id="NF006825">
    <property type="entry name" value="PRK09347.1-2"/>
    <property type="match status" value="1"/>
</dbReference>
<dbReference type="GO" id="GO:0005525">
    <property type="term" value="F:GTP binding"/>
    <property type="evidence" value="ECO:0007669"/>
    <property type="project" value="UniProtKB-KW"/>
</dbReference>
<dbReference type="Gene3D" id="1.10.286.10">
    <property type="match status" value="1"/>
</dbReference>
<evidence type="ECO:0000313" key="8">
    <source>
        <dbReference type="EMBL" id="AXV08778.1"/>
    </source>
</evidence>
<dbReference type="GO" id="GO:0006730">
    <property type="term" value="P:one-carbon metabolic process"/>
    <property type="evidence" value="ECO:0007669"/>
    <property type="project" value="UniProtKB-UniRule"/>
</dbReference>
<dbReference type="EMBL" id="CP031165">
    <property type="protein sequence ID" value="AXV08778.1"/>
    <property type="molecule type" value="Genomic_DNA"/>
</dbReference>
<dbReference type="KEGG" id="euz:DVS28_a4111"/>
<comment type="catalytic activity">
    <reaction evidence="1 5">
        <text>GTP + H2O = 7,8-dihydroneopterin 3'-triphosphate + formate + H(+)</text>
        <dbReference type="Rhea" id="RHEA:17473"/>
        <dbReference type="ChEBI" id="CHEBI:15377"/>
        <dbReference type="ChEBI" id="CHEBI:15378"/>
        <dbReference type="ChEBI" id="CHEBI:15740"/>
        <dbReference type="ChEBI" id="CHEBI:37565"/>
        <dbReference type="ChEBI" id="CHEBI:58462"/>
        <dbReference type="EC" id="3.5.4.16"/>
    </reaction>
</comment>
<protein>
    <recommendedName>
        <fullName evidence="5">GTP cyclohydrolase 1</fullName>
        <ecNumber evidence="5">3.5.4.16</ecNumber>
    </recommendedName>
    <alternativeName>
        <fullName evidence="5">GTP cyclohydrolase I</fullName>
        <shortName evidence="5">GTP-CH-I</shortName>
    </alternativeName>
</protein>
<evidence type="ECO:0000256" key="6">
    <source>
        <dbReference type="SAM" id="MobiDB-lite"/>
    </source>
</evidence>
<dbReference type="EC" id="3.5.4.16" evidence="5"/>
<keyword evidence="5" id="KW-0862">Zinc</keyword>
<accession>A0A346Y2T1</accession>
<keyword evidence="5" id="KW-0547">Nucleotide-binding</keyword>
<dbReference type="AlphaFoldDB" id="A0A346Y2T1"/>
<sequence length="246" mass="26957">MSTEPTVDPDGIGGRSRAEVPAEAIEVRTDDVSGQASDDRVRVLTTAEPQRRFDHDKIRAGVRMLFEGIGLDPDSPTIRDTPDRVARMYDEVFAGLLIDPEDVVSTTFDEGHDEIVIVRDIPFASICEHHLVPFVGRAHVGYLPGHDGLITGLSKLARLVDVVAKRPNLQERITAEVADTLERVLKPRGVIVQIEAEHFCMTMRGVRKPGAMTVTSAVRGTIREDARTRAEVMSLIGGPRVSSYGP</sequence>
<comment type="similarity">
    <text evidence="5">Belongs to the GTP cyclohydrolase I family.</text>
</comment>
<dbReference type="SUPFAM" id="SSF55620">
    <property type="entry name" value="Tetrahydrobiopterin biosynthesis enzymes-like"/>
    <property type="match status" value="1"/>
</dbReference>
<dbReference type="NCBIfam" id="NF006826">
    <property type="entry name" value="PRK09347.1-3"/>
    <property type="match status" value="1"/>
</dbReference>
<evidence type="ECO:0000313" key="9">
    <source>
        <dbReference type="Proteomes" id="UP000264006"/>
    </source>
</evidence>
<dbReference type="PANTHER" id="PTHR11109">
    <property type="entry name" value="GTP CYCLOHYDROLASE I"/>
    <property type="match status" value="1"/>
</dbReference>
<dbReference type="InterPro" id="IPR001474">
    <property type="entry name" value="GTP_CycHdrlase_I"/>
</dbReference>
<keyword evidence="3 5" id="KW-0554">One-carbon metabolism</keyword>
<keyword evidence="9" id="KW-1185">Reference proteome</keyword>
<keyword evidence="5" id="KW-0479">Metal-binding</keyword>
<name>A0A346Y2T1_9ACTN</name>
<proteinExistence type="inferred from homology"/>
<dbReference type="Proteomes" id="UP000264006">
    <property type="component" value="Chromosome"/>
</dbReference>
<keyword evidence="5" id="KW-0342">GTP-binding</keyword>
<dbReference type="GO" id="GO:0006729">
    <property type="term" value="P:tetrahydrobiopterin biosynthetic process"/>
    <property type="evidence" value="ECO:0007669"/>
    <property type="project" value="TreeGrafter"/>
</dbReference>
<dbReference type="InterPro" id="IPR018234">
    <property type="entry name" value="GTP_CycHdrlase_I_CS"/>
</dbReference>
<comment type="pathway">
    <text evidence="2 5">Cofactor biosynthesis; 7,8-dihydroneopterin triphosphate biosynthesis; 7,8-dihydroneopterin triphosphate from GTP: step 1/1.</text>
</comment>
<reference evidence="8 9" key="1">
    <citation type="submission" date="2018-09" db="EMBL/GenBank/DDBJ databases">
        <title>Complete genome sequence of Euzebya sp. DY32-46 isolated from seawater of Pacific Ocean.</title>
        <authorList>
            <person name="Xu L."/>
            <person name="Wu Y.-H."/>
            <person name="Xu X.-W."/>
        </authorList>
    </citation>
    <scope>NUCLEOTIDE SEQUENCE [LARGE SCALE GENOMIC DNA]</scope>
    <source>
        <strain evidence="8 9">DY32-46</strain>
    </source>
</reference>
<dbReference type="HAMAP" id="MF_00223">
    <property type="entry name" value="FolE"/>
    <property type="match status" value="1"/>
</dbReference>
<evidence type="ECO:0000256" key="5">
    <source>
        <dbReference type="HAMAP-Rule" id="MF_00223"/>
    </source>
</evidence>
<dbReference type="GO" id="GO:0008270">
    <property type="term" value="F:zinc ion binding"/>
    <property type="evidence" value="ECO:0007669"/>
    <property type="project" value="UniProtKB-UniRule"/>
</dbReference>
<dbReference type="Gene3D" id="3.30.1130.10">
    <property type="match status" value="1"/>
</dbReference>
<dbReference type="GO" id="GO:0005737">
    <property type="term" value="C:cytoplasm"/>
    <property type="evidence" value="ECO:0007669"/>
    <property type="project" value="TreeGrafter"/>
</dbReference>
<evidence type="ECO:0000256" key="3">
    <source>
        <dbReference type="ARBA" id="ARBA00022563"/>
    </source>
</evidence>
<feature type="domain" description="GTP cyclohydrolase I" evidence="7">
    <location>
        <begin position="59"/>
        <end position="236"/>
    </location>
</feature>
<feature type="binding site" evidence="5">
    <location>
        <position position="130"/>
    </location>
    <ligand>
        <name>Zn(2+)</name>
        <dbReference type="ChEBI" id="CHEBI:29105"/>
    </ligand>
</feature>
<evidence type="ECO:0000256" key="4">
    <source>
        <dbReference type="ARBA" id="ARBA00022801"/>
    </source>
</evidence>
<organism evidence="8 9">
    <name type="scientific">Euzebya pacifica</name>
    <dbReference type="NCBI Taxonomy" id="1608957"/>
    <lineage>
        <taxon>Bacteria</taxon>
        <taxon>Bacillati</taxon>
        <taxon>Actinomycetota</taxon>
        <taxon>Nitriliruptoria</taxon>
        <taxon>Euzebyales</taxon>
    </lineage>
</organism>
<dbReference type="NCBIfam" id="TIGR00063">
    <property type="entry name" value="folE"/>
    <property type="match status" value="1"/>
</dbReference>
<dbReference type="InterPro" id="IPR043133">
    <property type="entry name" value="GTP-CH-I_C/QueF"/>
</dbReference>
<dbReference type="GO" id="GO:0046654">
    <property type="term" value="P:tetrahydrofolate biosynthetic process"/>
    <property type="evidence" value="ECO:0007669"/>
    <property type="project" value="UniProtKB-UniRule"/>
</dbReference>
<dbReference type="FunFam" id="3.30.1130.10:FF:000001">
    <property type="entry name" value="GTP cyclohydrolase 1"/>
    <property type="match status" value="1"/>
</dbReference>
<dbReference type="GO" id="GO:0003934">
    <property type="term" value="F:GTP cyclohydrolase I activity"/>
    <property type="evidence" value="ECO:0007669"/>
    <property type="project" value="UniProtKB-UniRule"/>
</dbReference>
<dbReference type="InterPro" id="IPR020602">
    <property type="entry name" value="GTP_CycHdrlase_I_dom"/>
</dbReference>
<evidence type="ECO:0000256" key="1">
    <source>
        <dbReference type="ARBA" id="ARBA00001052"/>
    </source>
</evidence>
<feature type="region of interest" description="Disordered" evidence="6">
    <location>
        <begin position="1"/>
        <end position="38"/>
    </location>
</feature>
<comment type="subunit">
    <text evidence="5">Homopolymer.</text>
</comment>
<dbReference type="Pfam" id="PF01227">
    <property type="entry name" value="GTP_cyclohydroI"/>
    <property type="match status" value="1"/>
</dbReference>
<evidence type="ECO:0000259" key="7">
    <source>
        <dbReference type="Pfam" id="PF01227"/>
    </source>
</evidence>
<keyword evidence="4 5" id="KW-0378">Hydrolase</keyword>
<dbReference type="PROSITE" id="PS00859">
    <property type="entry name" value="GTP_CYCLOHYDROL_1_1"/>
    <property type="match status" value="1"/>
</dbReference>